<reference evidence="5 6" key="1">
    <citation type="journal article" date="2011" name="Science">
        <title>The ecoresponsive genome of Daphnia pulex.</title>
        <authorList>
            <person name="Colbourne J.K."/>
            <person name="Pfrender M.E."/>
            <person name="Gilbert D."/>
            <person name="Thomas W.K."/>
            <person name="Tucker A."/>
            <person name="Oakley T.H."/>
            <person name="Tokishita S."/>
            <person name="Aerts A."/>
            <person name="Arnold G.J."/>
            <person name="Basu M.K."/>
            <person name="Bauer D.J."/>
            <person name="Caceres C.E."/>
            <person name="Carmel L."/>
            <person name="Casola C."/>
            <person name="Choi J.H."/>
            <person name="Detter J.C."/>
            <person name="Dong Q."/>
            <person name="Dusheyko S."/>
            <person name="Eads B.D."/>
            <person name="Frohlich T."/>
            <person name="Geiler-Samerotte K.A."/>
            <person name="Gerlach D."/>
            <person name="Hatcher P."/>
            <person name="Jogdeo S."/>
            <person name="Krijgsveld J."/>
            <person name="Kriventseva E.V."/>
            <person name="Kultz D."/>
            <person name="Laforsch C."/>
            <person name="Lindquist E."/>
            <person name="Lopez J."/>
            <person name="Manak J.R."/>
            <person name="Muller J."/>
            <person name="Pangilinan J."/>
            <person name="Patwardhan R.P."/>
            <person name="Pitluck S."/>
            <person name="Pritham E.J."/>
            <person name="Rechtsteiner A."/>
            <person name="Rho M."/>
            <person name="Rogozin I.B."/>
            <person name="Sakarya O."/>
            <person name="Salamov A."/>
            <person name="Schaack S."/>
            <person name="Shapiro H."/>
            <person name="Shiga Y."/>
            <person name="Skalitzky C."/>
            <person name="Smith Z."/>
            <person name="Souvorov A."/>
            <person name="Sung W."/>
            <person name="Tang Z."/>
            <person name="Tsuchiya D."/>
            <person name="Tu H."/>
            <person name="Vos H."/>
            <person name="Wang M."/>
            <person name="Wolf Y.I."/>
            <person name="Yamagata H."/>
            <person name="Yamada T."/>
            <person name="Ye Y."/>
            <person name="Shaw J.R."/>
            <person name="Andrews J."/>
            <person name="Crease T.J."/>
            <person name="Tang H."/>
            <person name="Lucas S.M."/>
            <person name="Robertson H.M."/>
            <person name="Bork P."/>
            <person name="Koonin E.V."/>
            <person name="Zdobnov E.M."/>
            <person name="Grigoriev I.V."/>
            <person name="Lynch M."/>
            <person name="Boore J.L."/>
        </authorList>
    </citation>
    <scope>NUCLEOTIDE SEQUENCE [LARGE SCALE GENOMIC DNA]</scope>
</reference>
<dbReference type="OrthoDB" id="5817428at2759"/>
<feature type="chain" id="PRO_5003237268" description="Alpha-2-macroglobulin receptor-associated protein" evidence="2">
    <location>
        <begin position="18"/>
        <end position="358"/>
    </location>
</feature>
<feature type="domain" description="Alpha-2-macroglobulin RAP C-terminal" evidence="4">
    <location>
        <begin position="138"/>
        <end position="358"/>
    </location>
</feature>
<evidence type="ECO:0000313" key="6">
    <source>
        <dbReference type="Proteomes" id="UP000000305"/>
    </source>
</evidence>
<dbReference type="STRING" id="6669.E9G9A5"/>
<dbReference type="GO" id="GO:0005783">
    <property type="term" value="C:endoplasmic reticulum"/>
    <property type="evidence" value="ECO:0007669"/>
    <property type="project" value="InterPro"/>
</dbReference>
<keyword evidence="1" id="KW-0175">Coiled coil</keyword>
<dbReference type="GO" id="GO:0048259">
    <property type="term" value="P:regulation of receptor-mediated endocytosis"/>
    <property type="evidence" value="ECO:0000318"/>
    <property type="project" value="GO_Central"/>
</dbReference>
<dbReference type="AlphaFoldDB" id="E9G9A5"/>
<gene>
    <name evidence="5" type="ORF">DAPPUDRAFT_301398</name>
</gene>
<dbReference type="InParanoid" id="E9G9A5"/>
<dbReference type="Pfam" id="PF06401">
    <property type="entry name" value="Alpha-2-MRAP_C"/>
    <property type="match status" value="1"/>
</dbReference>
<dbReference type="CDD" id="cd14806">
    <property type="entry name" value="RAP_D1"/>
    <property type="match status" value="1"/>
</dbReference>
<dbReference type="GO" id="GO:0012505">
    <property type="term" value="C:endomembrane system"/>
    <property type="evidence" value="ECO:0000318"/>
    <property type="project" value="GO_Central"/>
</dbReference>
<evidence type="ECO:0000256" key="1">
    <source>
        <dbReference type="SAM" id="Coils"/>
    </source>
</evidence>
<dbReference type="InterPro" id="IPR037999">
    <property type="entry name" value="RAP_D3"/>
</dbReference>
<dbReference type="CDD" id="cd14808">
    <property type="entry name" value="RAP_D3"/>
    <property type="match status" value="1"/>
</dbReference>
<proteinExistence type="predicted"/>
<dbReference type="eggNOG" id="KOG3956">
    <property type="taxonomic scope" value="Eukaryota"/>
</dbReference>
<dbReference type="HOGENOM" id="CLU_064512_0_0_1"/>
<dbReference type="SUPFAM" id="SSF47045">
    <property type="entry name" value="RAP domain-like"/>
    <property type="match status" value="3"/>
</dbReference>
<dbReference type="GO" id="GO:0050750">
    <property type="term" value="F:low-density lipoprotein particle receptor binding"/>
    <property type="evidence" value="ECO:0007669"/>
    <property type="project" value="InterPro"/>
</dbReference>
<sequence>MLFLLCIFLLGLSYCQAAVNKYSKEANQPEPVEGVDKDSWKSIDKPFRLAKINLIWAKAQKRLTEFKLKSLYSELKVQDKEELQLKRLKADNLDKDGLKEAEIRKKFGNVIERYGLADHFDKDTESNQADSTTNSHSIFKDKKLNKLWLKAESAGFTEPELKMLKDEFAHHQEKVLQYYSLLEEHNSRKLREDNAFVNEAFMDTLQDLGDKIEPNLENSAVEGQFSLKLSFVSLSRSTHRELKYGYDRLERMTLLGPKSRDFEEPKVQGLWKIALNGDFTSEELESLRTELRHYEQRLQKLRFIQAQHSLQQAKTELGNKSEFQDANELRQRIKLQSRKVEKLHADLEARITQRHLEL</sequence>
<dbReference type="Gene3D" id="1.20.81.10">
    <property type="entry name" value="RAP domain"/>
    <property type="match status" value="3"/>
</dbReference>
<dbReference type="InterPro" id="IPR009066">
    <property type="entry name" value="MG_RAP_rcpt_1"/>
</dbReference>
<keyword evidence="2" id="KW-0732">Signal</keyword>
<dbReference type="PhylomeDB" id="E9G9A5"/>
<feature type="domain" description="Alpha-2-macroglobulin receptor-associated protein" evidence="3">
    <location>
        <begin position="5"/>
        <end position="126"/>
    </location>
</feature>
<dbReference type="PANTHER" id="PTHR16560:SF2">
    <property type="entry name" value="ALPHA-2-MACROGLOBULIN RECEPTOR-ASSOCIATED PROTEIN"/>
    <property type="match status" value="1"/>
</dbReference>
<dbReference type="GO" id="GO:0048019">
    <property type="term" value="F:receptor antagonist activity"/>
    <property type="evidence" value="ECO:0007669"/>
    <property type="project" value="InterPro"/>
</dbReference>
<evidence type="ECO:0000259" key="4">
    <source>
        <dbReference type="Pfam" id="PF06401"/>
    </source>
</evidence>
<accession>E9G9A5</accession>
<dbReference type="InterPro" id="IPR036744">
    <property type="entry name" value="RAP_sf"/>
</dbReference>
<dbReference type="FunCoup" id="E9G9A5">
    <property type="interactions" value="564"/>
</dbReference>
<dbReference type="KEGG" id="dpx:DAPPUDRAFT_301398"/>
<keyword evidence="6" id="KW-1185">Reference proteome</keyword>
<dbReference type="Pfam" id="PF06400">
    <property type="entry name" value="Alpha-2-MRAP_N"/>
    <property type="match status" value="1"/>
</dbReference>
<evidence type="ECO:0008006" key="7">
    <source>
        <dbReference type="Google" id="ProtNLM"/>
    </source>
</evidence>
<dbReference type="Proteomes" id="UP000000305">
    <property type="component" value="Unassembled WGS sequence"/>
</dbReference>
<dbReference type="EMBL" id="GL732535">
    <property type="protein sequence ID" value="EFX84118.1"/>
    <property type="molecule type" value="Genomic_DNA"/>
</dbReference>
<dbReference type="PANTHER" id="PTHR16560">
    <property type="entry name" value="ALPHA-2-MACROGLOBULIN RECEPTOR-ASSOCIATED PROTEIN"/>
    <property type="match status" value="1"/>
</dbReference>
<dbReference type="OMA" id="QEFEHHQ"/>
<feature type="coiled-coil region" evidence="1">
    <location>
        <begin position="277"/>
        <end position="346"/>
    </location>
</feature>
<evidence type="ECO:0000256" key="2">
    <source>
        <dbReference type="SAM" id="SignalP"/>
    </source>
</evidence>
<name>E9G9A5_DAPPU</name>
<organism evidence="5 6">
    <name type="scientific">Daphnia pulex</name>
    <name type="common">Water flea</name>
    <dbReference type="NCBI Taxonomy" id="6669"/>
    <lineage>
        <taxon>Eukaryota</taxon>
        <taxon>Metazoa</taxon>
        <taxon>Ecdysozoa</taxon>
        <taxon>Arthropoda</taxon>
        <taxon>Crustacea</taxon>
        <taxon>Branchiopoda</taxon>
        <taxon>Diplostraca</taxon>
        <taxon>Cladocera</taxon>
        <taxon>Anomopoda</taxon>
        <taxon>Daphniidae</taxon>
        <taxon>Daphnia</taxon>
    </lineage>
</organism>
<dbReference type="InterPro" id="IPR010483">
    <property type="entry name" value="Alpha_2_MRAP_C"/>
</dbReference>
<feature type="signal peptide" evidence="2">
    <location>
        <begin position="1"/>
        <end position="17"/>
    </location>
</feature>
<evidence type="ECO:0000313" key="5">
    <source>
        <dbReference type="EMBL" id="EFX84118.1"/>
    </source>
</evidence>
<dbReference type="InterPro" id="IPR038003">
    <property type="entry name" value="A2-macroglobuin_RAP"/>
</dbReference>
<protein>
    <recommendedName>
        <fullName evidence="7">Alpha-2-macroglobulin receptor-associated protein</fullName>
    </recommendedName>
</protein>
<dbReference type="GO" id="GO:0008201">
    <property type="term" value="F:heparin binding"/>
    <property type="evidence" value="ECO:0007669"/>
    <property type="project" value="InterPro"/>
</dbReference>
<evidence type="ECO:0000259" key="3">
    <source>
        <dbReference type="Pfam" id="PF06400"/>
    </source>
</evidence>